<dbReference type="RefSeq" id="WP_007277448.1">
    <property type="nucleotide sequence ID" value="NZ_ABCK01000004.1"/>
</dbReference>
<organism evidence="2 3">
    <name type="scientific">Lentisphaera araneosa HTCC2155</name>
    <dbReference type="NCBI Taxonomy" id="313628"/>
    <lineage>
        <taxon>Bacteria</taxon>
        <taxon>Pseudomonadati</taxon>
        <taxon>Lentisphaerota</taxon>
        <taxon>Lentisphaeria</taxon>
        <taxon>Lentisphaerales</taxon>
        <taxon>Lentisphaeraceae</taxon>
        <taxon>Lentisphaera</taxon>
    </lineage>
</organism>
<proteinExistence type="predicted"/>
<comment type="caution">
    <text evidence="2">The sequence shown here is derived from an EMBL/GenBank/DDBJ whole genome shotgun (WGS) entry which is preliminary data.</text>
</comment>
<name>A6DHR3_9BACT</name>
<dbReference type="STRING" id="313628.LNTAR_08359"/>
<evidence type="ECO:0000313" key="3">
    <source>
        <dbReference type="Proteomes" id="UP000004947"/>
    </source>
</evidence>
<dbReference type="OrthoDB" id="9811554at2"/>
<feature type="signal peptide" evidence="1">
    <location>
        <begin position="1"/>
        <end position="19"/>
    </location>
</feature>
<keyword evidence="1" id="KW-0732">Signal</keyword>
<dbReference type="EMBL" id="ABCK01000004">
    <property type="protein sequence ID" value="EDM28567.1"/>
    <property type="molecule type" value="Genomic_DNA"/>
</dbReference>
<dbReference type="InterPro" id="IPR007485">
    <property type="entry name" value="LPS_assembly_LptE"/>
</dbReference>
<protein>
    <recommendedName>
        <fullName evidence="4">Lipoprotein</fullName>
    </recommendedName>
</protein>
<dbReference type="PROSITE" id="PS51257">
    <property type="entry name" value="PROKAR_LIPOPROTEIN"/>
    <property type="match status" value="1"/>
</dbReference>
<accession>A6DHR3</accession>
<dbReference type="Pfam" id="PF04390">
    <property type="entry name" value="LptE"/>
    <property type="match status" value="1"/>
</dbReference>
<feature type="chain" id="PRO_5002694384" description="Lipoprotein" evidence="1">
    <location>
        <begin position="20"/>
        <end position="171"/>
    </location>
</feature>
<dbReference type="GO" id="GO:0043165">
    <property type="term" value="P:Gram-negative-bacterium-type cell outer membrane assembly"/>
    <property type="evidence" value="ECO:0007669"/>
    <property type="project" value="InterPro"/>
</dbReference>
<keyword evidence="3" id="KW-1185">Reference proteome</keyword>
<dbReference type="GO" id="GO:0019867">
    <property type="term" value="C:outer membrane"/>
    <property type="evidence" value="ECO:0007669"/>
    <property type="project" value="InterPro"/>
</dbReference>
<reference evidence="2 3" key="1">
    <citation type="journal article" date="2010" name="J. Bacteriol.">
        <title>Genome sequence of Lentisphaera araneosa HTCC2155T, the type species of the order Lentisphaerales in the phylum Lentisphaerae.</title>
        <authorList>
            <person name="Thrash J.C."/>
            <person name="Cho J.C."/>
            <person name="Vergin K.L."/>
            <person name="Morris R.M."/>
            <person name="Giovannoni S.J."/>
        </authorList>
    </citation>
    <scope>NUCLEOTIDE SEQUENCE [LARGE SCALE GENOMIC DNA]</scope>
    <source>
        <strain evidence="2 3">HTCC2155</strain>
    </source>
</reference>
<dbReference type="Proteomes" id="UP000004947">
    <property type="component" value="Unassembled WGS sequence"/>
</dbReference>
<evidence type="ECO:0008006" key="4">
    <source>
        <dbReference type="Google" id="ProtNLM"/>
    </source>
</evidence>
<evidence type="ECO:0000313" key="2">
    <source>
        <dbReference type="EMBL" id="EDM28567.1"/>
    </source>
</evidence>
<sequence>MIKKLLISSLMALVLVSCAGYQVGNMGHPQIKRVSVGKIKNLSDEPRLALIVMDKLKEAIRQDGTYELVNAGEGKADAIIQGTLPQFSFRKVGFSKNDDDDKKYRVDNYRATVKFTYEVVTPKKLVIQKFTMTGNGDFSDGVSIEQNRREGLERASYSMATKVVTQLAEGW</sequence>
<dbReference type="AlphaFoldDB" id="A6DHR3"/>
<gene>
    <name evidence="2" type="ORF">LNTAR_08359</name>
</gene>
<evidence type="ECO:0000256" key="1">
    <source>
        <dbReference type="SAM" id="SignalP"/>
    </source>
</evidence>